<feature type="region of interest" description="Disordered" evidence="9">
    <location>
        <begin position="65"/>
        <end position="87"/>
    </location>
</feature>
<dbReference type="GO" id="GO:0071013">
    <property type="term" value="C:catalytic step 2 spliceosome"/>
    <property type="evidence" value="ECO:0007669"/>
    <property type="project" value="TreeGrafter"/>
</dbReference>
<proteinExistence type="predicted"/>
<evidence type="ECO:0000256" key="7">
    <source>
        <dbReference type="ARBA" id="ARBA00023187"/>
    </source>
</evidence>
<name>A0A8H7DP09_PLEOS</name>
<dbReference type="InterPro" id="IPR007502">
    <property type="entry name" value="Helicase-assoc_dom"/>
</dbReference>
<keyword evidence="13" id="KW-1185">Reference proteome</keyword>
<feature type="compositionally biased region" description="Pro residues" evidence="9">
    <location>
        <begin position="1232"/>
        <end position="1243"/>
    </location>
</feature>
<organism evidence="12 13">
    <name type="scientific">Pleurotus ostreatus</name>
    <name type="common">Oyster mushroom</name>
    <name type="synonym">White-rot fungus</name>
    <dbReference type="NCBI Taxonomy" id="5322"/>
    <lineage>
        <taxon>Eukaryota</taxon>
        <taxon>Fungi</taxon>
        <taxon>Dikarya</taxon>
        <taxon>Basidiomycota</taxon>
        <taxon>Agaricomycotina</taxon>
        <taxon>Agaricomycetes</taxon>
        <taxon>Agaricomycetidae</taxon>
        <taxon>Agaricales</taxon>
        <taxon>Pleurotineae</taxon>
        <taxon>Pleurotaceae</taxon>
        <taxon>Pleurotus</taxon>
    </lineage>
</organism>
<dbReference type="InterPro" id="IPR002464">
    <property type="entry name" value="DNA/RNA_helicase_DEAH_CS"/>
</dbReference>
<dbReference type="GO" id="GO:0006397">
    <property type="term" value="P:mRNA processing"/>
    <property type="evidence" value="ECO:0007669"/>
    <property type="project" value="UniProtKB-KW"/>
</dbReference>
<comment type="caution">
    <text evidence="12">The sequence shown here is derived from an EMBL/GenBank/DDBJ whole genome shotgun (WGS) entry which is preliminary data.</text>
</comment>
<evidence type="ECO:0000259" key="10">
    <source>
        <dbReference type="PROSITE" id="PS51192"/>
    </source>
</evidence>
<dbReference type="InterPro" id="IPR011047">
    <property type="entry name" value="Quinoprotein_ADH-like_sf"/>
</dbReference>
<dbReference type="InterPro" id="IPR001680">
    <property type="entry name" value="WD40_rpt"/>
</dbReference>
<keyword evidence="5" id="KW-0347">Helicase</keyword>
<dbReference type="SUPFAM" id="SSF50998">
    <property type="entry name" value="Quinoprotein alcohol dehydrogenase-like"/>
    <property type="match status" value="1"/>
</dbReference>
<keyword evidence="3" id="KW-0547">Nucleotide-binding</keyword>
<dbReference type="GO" id="GO:0005524">
    <property type="term" value="F:ATP binding"/>
    <property type="evidence" value="ECO:0007669"/>
    <property type="project" value="UniProtKB-KW"/>
</dbReference>
<evidence type="ECO:0000259" key="11">
    <source>
        <dbReference type="PROSITE" id="PS51194"/>
    </source>
</evidence>
<dbReference type="Gene3D" id="2.130.10.10">
    <property type="entry name" value="YVTN repeat-like/Quinoprotein amine dehydrogenase"/>
    <property type="match status" value="2"/>
</dbReference>
<gene>
    <name evidence="12" type="ORF">PC9H_010855</name>
</gene>
<feature type="compositionally biased region" description="Basic and acidic residues" evidence="9">
    <location>
        <begin position="108"/>
        <end position="141"/>
    </location>
</feature>
<dbReference type="FunFam" id="3.40.50.300:FF:000007">
    <property type="entry name" value="Pre-mRNA-splicing factor ATP-dependent RNA helicase"/>
    <property type="match status" value="1"/>
</dbReference>
<dbReference type="InterPro" id="IPR011709">
    <property type="entry name" value="DEAD-box_helicase_OB_fold"/>
</dbReference>
<feature type="compositionally biased region" description="Basic and acidic residues" evidence="9">
    <location>
        <begin position="1109"/>
        <end position="1118"/>
    </location>
</feature>
<dbReference type="InterPro" id="IPR014001">
    <property type="entry name" value="Helicase_ATP-bd"/>
</dbReference>
<dbReference type="PANTHER" id="PTHR18934:SF83">
    <property type="entry name" value="PRE-MRNA-SPLICING FACTOR ATP-DEPENDENT RNA HELICASE DHX16"/>
    <property type="match status" value="1"/>
</dbReference>
<dbReference type="Gene3D" id="3.40.50.300">
    <property type="entry name" value="P-loop containing nucleotide triphosphate hydrolases"/>
    <property type="match status" value="2"/>
</dbReference>
<evidence type="ECO:0000256" key="1">
    <source>
        <dbReference type="ARBA" id="ARBA00012552"/>
    </source>
</evidence>
<dbReference type="VEuPathDB" id="FungiDB:PC9H_010855"/>
<feature type="domain" description="Helicase ATP-binding" evidence="10">
    <location>
        <begin position="438"/>
        <end position="602"/>
    </location>
</feature>
<dbReference type="InterPro" id="IPR048333">
    <property type="entry name" value="HA2_WH"/>
</dbReference>
<dbReference type="InterPro" id="IPR001650">
    <property type="entry name" value="Helicase_C-like"/>
</dbReference>
<dbReference type="GO" id="GO:0003724">
    <property type="term" value="F:RNA helicase activity"/>
    <property type="evidence" value="ECO:0007669"/>
    <property type="project" value="UniProtKB-EC"/>
</dbReference>
<dbReference type="Gene3D" id="1.20.120.1080">
    <property type="match status" value="1"/>
</dbReference>
<dbReference type="FunFam" id="1.20.120.1080:FF:000001">
    <property type="entry name" value="Pre-mRNA-splicing factor ATP-dependent RNA helicase"/>
    <property type="match status" value="1"/>
</dbReference>
<feature type="region of interest" description="Disordered" evidence="9">
    <location>
        <begin position="1186"/>
        <end position="1244"/>
    </location>
</feature>
<evidence type="ECO:0000256" key="2">
    <source>
        <dbReference type="ARBA" id="ARBA00022664"/>
    </source>
</evidence>
<feature type="compositionally biased region" description="Low complexity" evidence="9">
    <location>
        <begin position="1130"/>
        <end position="1145"/>
    </location>
</feature>
<dbReference type="RefSeq" id="XP_036627731.1">
    <property type="nucleotide sequence ID" value="XM_036780348.1"/>
</dbReference>
<dbReference type="Proteomes" id="UP000623687">
    <property type="component" value="Unassembled WGS sequence"/>
</dbReference>
<evidence type="ECO:0000256" key="8">
    <source>
        <dbReference type="ARBA" id="ARBA00047984"/>
    </source>
</evidence>
<evidence type="ECO:0000313" key="13">
    <source>
        <dbReference type="Proteomes" id="UP000623687"/>
    </source>
</evidence>
<dbReference type="EC" id="3.6.4.13" evidence="1"/>
<feature type="compositionally biased region" description="Basic residues" evidence="9">
    <location>
        <begin position="67"/>
        <end position="76"/>
    </location>
</feature>
<evidence type="ECO:0000256" key="4">
    <source>
        <dbReference type="ARBA" id="ARBA00022801"/>
    </source>
</evidence>
<dbReference type="FunFam" id="3.40.50.300:FF:000594">
    <property type="entry name" value="Pre-mRNA-splicing factor ATP-dependent RNA helicase"/>
    <property type="match status" value="1"/>
</dbReference>
<dbReference type="SMART" id="SM00487">
    <property type="entry name" value="DEXDc"/>
    <property type="match status" value="1"/>
</dbReference>
<dbReference type="GeneID" id="59380673"/>
<dbReference type="InterPro" id="IPR027417">
    <property type="entry name" value="P-loop_NTPase"/>
</dbReference>
<dbReference type="GO" id="GO:0016787">
    <property type="term" value="F:hydrolase activity"/>
    <property type="evidence" value="ECO:0007669"/>
    <property type="project" value="UniProtKB-KW"/>
</dbReference>
<dbReference type="SMART" id="SM00847">
    <property type="entry name" value="HA2"/>
    <property type="match status" value="1"/>
</dbReference>
<keyword evidence="4" id="KW-0378">Hydrolase</keyword>
<dbReference type="InterPro" id="IPR036322">
    <property type="entry name" value="WD40_repeat_dom_sf"/>
</dbReference>
<dbReference type="PANTHER" id="PTHR18934">
    <property type="entry name" value="ATP-DEPENDENT RNA HELICASE"/>
    <property type="match status" value="1"/>
</dbReference>
<dbReference type="Pfam" id="PF00271">
    <property type="entry name" value="Helicase_C"/>
    <property type="match status" value="1"/>
</dbReference>
<reference evidence="12" key="1">
    <citation type="submission" date="2019-07" db="EMBL/GenBank/DDBJ databases">
        <authorList>
            <person name="Palmer J.M."/>
        </authorList>
    </citation>
    <scope>NUCLEOTIDE SEQUENCE</scope>
    <source>
        <strain evidence="12">PC9</strain>
    </source>
</reference>
<dbReference type="PROSITE" id="PS00690">
    <property type="entry name" value="DEAH_ATP_HELICASE"/>
    <property type="match status" value="1"/>
</dbReference>
<dbReference type="PROSITE" id="PS51194">
    <property type="entry name" value="HELICASE_CTER"/>
    <property type="match status" value="1"/>
</dbReference>
<evidence type="ECO:0000256" key="9">
    <source>
        <dbReference type="SAM" id="MobiDB-lite"/>
    </source>
</evidence>
<dbReference type="OrthoDB" id="338622at2759"/>
<dbReference type="Pfam" id="PF21010">
    <property type="entry name" value="HA2_C"/>
    <property type="match status" value="1"/>
</dbReference>
<feature type="compositionally biased region" description="Basic and acidic residues" evidence="9">
    <location>
        <begin position="176"/>
        <end position="214"/>
    </location>
</feature>
<dbReference type="GO" id="GO:0005684">
    <property type="term" value="C:U2-type spliceosomal complex"/>
    <property type="evidence" value="ECO:0007669"/>
    <property type="project" value="UniProtKB-ARBA"/>
</dbReference>
<dbReference type="SMART" id="SM00320">
    <property type="entry name" value="WD40"/>
    <property type="match status" value="2"/>
</dbReference>
<accession>A0A8H7DP09</accession>
<dbReference type="Pfam" id="PF04408">
    <property type="entry name" value="WHD_HA2"/>
    <property type="match status" value="1"/>
</dbReference>
<evidence type="ECO:0000256" key="5">
    <source>
        <dbReference type="ARBA" id="ARBA00022806"/>
    </source>
</evidence>
<comment type="catalytic activity">
    <reaction evidence="8">
        <text>ATP + H2O = ADP + phosphate + H(+)</text>
        <dbReference type="Rhea" id="RHEA:13065"/>
        <dbReference type="ChEBI" id="CHEBI:15377"/>
        <dbReference type="ChEBI" id="CHEBI:15378"/>
        <dbReference type="ChEBI" id="CHEBI:30616"/>
        <dbReference type="ChEBI" id="CHEBI:43474"/>
        <dbReference type="ChEBI" id="CHEBI:456216"/>
        <dbReference type="EC" id="3.6.4.13"/>
    </reaction>
</comment>
<feature type="domain" description="Helicase C-terminal" evidence="11">
    <location>
        <begin position="627"/>
        <end position="800"/>
    </location>
</feature>
<dbReference type="SUPFAM" id="SSF52540">
    <property type="entry name" value="P-loop containing nucleoside triphosphate hydrolases"/>
    <property type="match status" value="1"/>
</dbReference>
<dbReference type="PROSITE" id="PS51192">
    <property type="entry name" value="HELICASE_ATP_BIND_1"/>
    <property type="match status" value="1"/>
</dbReference>
<feature type="region of interest" description="Disordered" evidence="9">
    <location>
        <begin position="1102"/>
        <end position="1150"/>
    </location>
</feature>
<evidence type="ECO:0000256" key="3">
    <source>
        <dbReference type="ARBA" id="ARBA00022741"/>
    </source>
</evidence>
<dbReference type="SUPFAM" id="SSF50978">
    <property type="entry name" value="WD40 repeat-like"/>
    <property type="match status" value="1"/>
</dbReference>
<evidence type="ECO:0000256" key="6">
    <source>
        <dbReference type="ARBA" id="ARBA00022840"/>
    </source>
</evidence>
<sequence>MASELEQYISDNSLRLFGVSNKTIIDYVIASATSSKSPDALFSSLNSYGLPDTPDAHEFINEVYSRAPRKHKHKSKAASSSKQAEKETKNLLTQKFGLLLDEDPSVDVVERPKSKKKKDEKGTKDRDRHTRKREHDEKDWMSDEEDKARKRRRGEDEGGDEQVGEGMEIEGDEDEDVRRERERAEDLRDRDAFAERVRERDKERTKKVVEDRSSKNAGAAAEAARRRELADDEEARSHALPSLRIHSRQEYLTKREIQQIELLRKEIADDEALFHGMKISKRERKELDRKKELLKLVEERLKINDTWDGYQLPEDYITEQGKIDKKKKENALYKRYEEAKPKDDQFVTDVDQWEASQTMHSTFKVGAMDKHEAMEDYEYVFDESQAIQFVMESSLEGVGMSAADRLIQAQVEEAEKRAKTIDETRKSLPIYTFRGDLLEAIKQHQVLIVVAETGSGKTTQLPQYLHEAGYTENGQKVGCTQPRRVAAMSVAARVAEEMGTKVGYEVGYSIRFEDCTSDKTVIKYMTDGMLLREFLTEPDLAGYSALIIDEAHERTLSTDILFALVKDIARFRPELRLLISSATMDAEKFAAYFDDAPIFYVPGRRYPVDIHYTPQPEANYLHAAITTVFQIHTTQPKGDILVFLTGQDEIEAAHENLQETARALGNKIKELIICPIYANLPSDMQAKIFEPTPDGARKVVLATNIAETSITIDGVVFVIDPGFVKQNSYNPRTGMSSLIVVPCSRASANQRAGRAGRVGPGKAFRLYTKWAFSNELEENTVPEIQRTNLGMVVLLLKSLGINDLIGFEFLDPPPGETLMRALEMLYALGALNDRGELTKLGRRMAEFPVDPMLSKAIISSEKYSCTDEVLTIISMLSESSSLFYRPKDKKLHADQARQNFVRSGGDHFTLLNVWEQWAETNYSQQFCYEQFLQFKSLSRARDIRDQLAGLCERVEVVIQSNPNSNDITPIQKAITAGYFYNTAQLQKSGDSYRTLKTNHTVYIHPSSSLFQHQPPVKTVLYYELVMTSKSYMRQIMEIKPTWLMEVAPHYFKPADLEQLAIGDKKMPKAVACKPSAIVSWAPENEQRAVALGCRDGSIFVFGPQNSKETGNERGEKRAGSGSLSSPSTLRGSHPTSRSTSPSGSSIVSQTPFNISSRSRVVSGITAAAVEAPKNYVDFDDEPSKLKEMLKGRPPKDRSSHAPTVDAVASDVRGDDTHRSSRKVSASLKSPGSPAPLSPIPTPSSTPKGLALRYHIVPRHSGSGQAVSGILLVGSNGILVSLHEQGDIYAFAMQDGRCLSTINATDRFLDSVQSKPKDIPRQSWLWQSLRTVQYGESTLLIATSIVDSTAPSASLEDSAGTEANKCRVVVIEIQSTERSGSFHATFVKLGDWIENGTTHVDVADNFGEDSLFIYVVDENGRLIIKSIRIVENYELKPTTPELAVSDGDTRLNLPNPFKALRSRSTEHLIQEEHESNGRRVIVHEGIQAGVVNKPDRTGFGLHLHVTGSSTRGLLWTTEEVQTFELGAGNINTVYTESASGLLDAKWVDHESYVLIFNDRFVLYGYHLVDGDNNRLRASPSEGIMQPYQLHSTPLPPFQKAFSLSRTDLLVYTSDKAKGVRLQVISAHSTSASTIWQPSPSTTPGKVETYLTATLPLDQESVILGYSDGLIRQTPWTHMSGEAAKESFDKVSDVPLDGYIASLFLVDNRRTKERFIVGGADDGSLAVWASDSLKLCARWTIFTTSLMNVLRFPDDRGVLGGCILCVAEDGTIAVVVVDGLQFLYMIPGAPATLERLCLGEDNLLLYYANHMVRLWDVKTKEFWRSMVAGKADELMQEGVLRRSANDLNHPPHPTLRRFASRSRSLDFTSTLLFDVDQFLSISNSVTRSINTGLEQTRAIYSTLDRLRSILSILLTWGVSQDIDAICRTQLGISSSVSSHGIISQESAVLFAGAAPTDLWCISGVVSATKCIAIAATLRALALHEEYADAANTIITFYTTSLASAVGSRFQPPDLPLLASKSLYGSGEIRHAAKLVFDATIMQLLEEDTIKLCDDWHRFLPVSSANPENDETSALALFLCGHSAAGQHSLLPESVLTNIAKSISLYMHAEDPIHRALAIDLCSRGFQIWQHYVDAMEMLRALFTLSTTSRKDSINVHNTAAQARAAVLSIASSNTPLFMTTLALDILNPSNLEYRKSVMQMVAFLIRKRPLVLYPNLPRLMEAVVKSLDPNSTSHRDAVLDTATQIIGDVVKTFPTVDFHMGSQRLAVGTSEGAIVMYDLKTAIRLYVLEGHKKRLAACSFSPDGRRLVSVSLEENVVLVWKVGTSFSSFFNPGAPPRQGHGGSEPYKTLPFNVGQEADMTIAATLEWVRFNWISDRSVKLDIRESVLTFST</sequence>
<protein>
    <recommendedName>
        <fullName evidence="1">RNA helicase</fullName>
        <ecNumber evidence="1">3.6.4.13</ecNumber>
    </recommendedName>
</protein>
<dbReference type="CDD" id="cd18791">
    <property type="entry name" value="SF2_C_RHA"/>
    <property type="match status" value="1"/>
</dbReference>
<feature type="region of interest" description="Disordered" evidence="9">
    <location>
        <begin position="103"/>
        <end position="241"/>
    </location>
</feature>
<feature type="compositionally biased region" description="Basic and acidic residues" evidence="9">
    <location>
        <begin position="1186"/>
        <end position="1199"/>
    </location>
</feature>
<keyword evidence="7" id="KW-0508">mRNA splicing</keyword>
<dbReference type="InterPro" id="IPR011545">
    <property type="entry name" value="DEAD/DEAH_box_helicase_dom"/>
</dbReference>
<dbReference type="InterPro" id="IPR015943">
    <property type="entry name" value="WD40/YVTN_repeat-like_dom_sf"/>
</dbReference>
<dbReference type="Pfam" id="PF00270">
    <property type="entry name" value="DEAD"/>
    <property type="match status" value="1"/>
</dbReference>
<keyword evidence="6" id="KW-0067">ATP-binding</keyword>
<dbReference type="GO" id="GO:0008380">
    <property type="term" value="P:RNA splicing"/>
    <property type="evidence" value="ECO:0007669"/>
    <property type="project" value="UniProtKB-KW"/>
</dbReference>
<feature type="compositionally biased region" description="Acidic residues" evidence="9">
    <location>
        <begin position="157"/>
        <end position="175"/>
    </location>
</feature>
<dbReference type="GO" id="GO:0003723">
    <property type="term" value="F:RNA binding"/>
    <property type="evidence" value="ECO:0007669"/>
    <property type="project" value="TreeGrafter"/>
</dbReference>
<evidence type="ECO:0000313" key="12">
    <source>
        <dbReference type="EMBL" id="KAF7422699.1"/>
    </source>
</evidence>
<dbReference type="SMART" id="SM00490">
    <property type="entry name" value="HELICc"/>
    <property type="match status" value="1"/>
</dbReference>
<dbReference type="EMBL" id="JACETU010000008">
    <property type="protein sequence ID" value="KAF7422699.1"/>
    <property type="molecule type" value="Genomic_DNA"/>
</dbReference>
<dbReference type="Pfam" id="PF07717">
    <property type="entry name" value="OB_NTP_bind"/>
    <property type="match status" value="1"/>
</dbReference>
<keyword evidence="2" id="KW-0507">mRNA processing</keyword>